<dbReference type="Proteomes" id="UP001279734">
    <property type="component" value="Unassembled WGS sequence"/>
</dbReference>
<evidence type="ECO:0000313" key="2">
    <source>
        <dbReference type="EMBL" id="GMH06198.1"/>
    </source>
</evidence>
<protein>
    <submittedName>
        <fullName evidence="2">Uncharacterized protein</fullName>
    </submittedName>
</protein>
<accession>A0AAD3S7Y8</accession>
<keyword evidence="1" id="KW-0472">Membrane</keyword>
<organism evidence="2 3">
    <name type="scientific">Nepenthes gracilis</name>
    <name type="common">Slender pitcher plant</name>
    <dbReference type="NCBI Taxonomy" id="150966"/>
    <lineage>
        <taxon>Eukaryota</taxon>
        <taxon>Viridiplantae</taxon>
        <taxon>Streptophyta</taxon>
        <taxon>Embryophyta</taxon>
        <taxon>Tracheophyta</taxon>
        <taxon>Spermatophyta</taxon>
        <taxon>Magnoliopsida</taxon>
        <taxon>eudicotyledons</taxon>
        <taxon>Gunneridae</taxon>
        <taxon>Pentapetalae</taxon>
        <taxon>Caryophyllales</taxon>
        <taxon>Nepenthaceae</taxon>
        <taxon>Nepenthes</taxon>
    </lineage>
</organism>
<feature type="transmembrane region" description="Helical" evidence="1">
    <location>
        <begin position="224"/>
        <end position="248"/>
    </location>
</feature>
<keyword evidence="1" id="KW-0812">Transmembrane</keyword>
<gene>
    <name evidence="2" type="ORF">Nepgr_008038</name>
</gene>
<keyword evidence="3" id="KW-1185">Reference proteome</keyword>
<proteinExistence type="predicted"/>
<feature type="transmembrane region" description="Helical" evidence="1">
    <location>
        <begin position="146"/>
        <end position="168"/>
    </location>
</feature>
<comment type="caution">
    <text evidence="2">The sequence shown here is derived from an EMBL/GenBank/DDBJ whole genome shotgun (WGS) entry which is preliminary data.</text>
</comment>
<sequence length="737" mass="80455">MDVREIDRALLLQILCGWNWCSQLLGFARLNGCVCKKIKSTVDLDITPDSINQITSKYSLADLVDVEPTSVSPRGSSDGDQLGGVRGSHWKGGVRYLLLDDADAFSIGRYDIDLGRPQRFPSFFISFGIAGQLDLAALVDLVIGRFLLFVCVWLAVGNCLWSCFPPVVLDFVWVELVLDSLGKEMEMLILVLGWLDLWRSGGCYWIFAMLLWRVVVPDVDVGSILLSLGAWRFVVAKVCGFQIGLVAIKCRSGMRFCFGQFGKYAEYVADFESMLKMLVCGHWPICFFLGLPDVEWRLVLALMTWPVAGVVQASSVESLDKSRRFWPSAGKSPRKGALPIIGPLTSTSSAGVTSELGCPCNSSAPLLSDCLPVSVKNHEVKNLVAPCAQFAEQTVAEVLEEAPASRPPPANADSLGSSDVGPVVCAQIGMLPTNTSGESQLDLVDLDSESGENLLDYEGSLSPDVLDDDQLQEDHPCAVALLEGHQSQMLRLLLVWITTQFLPSDVVLSSHDLDGSCLNSTAESRNGEQLFMAFPWLWALLVPWDLFGYFVRCGAKSLYSLASSLSDSLMGSSLASLRSSEQLMEVPGDGCSIFEIQDPRFFGPLRSLVCGTPLRLVAIFDCLGYDAFVGDSSLGNGALLQTLCEARFADMEDRLFCQLDCTLILLRSLVIQKPPADVEEAKELDGLSVLRVDDTCRCVPCCRYAQVFGAAISEVAVNVLGYLEQLASLCSARNWCF</sequence>
<feature type="transmembrane region" description="Helical" evidence="1">
    <location>
        <begin position="188"/>
        <end position="212"/>
    </location>
</feature>
<reference evidence="2" key="1">
    <citation type="submission" date="2023-05" db="EMBL/GenBank/DDBJ databases">
        <title>Nepenthes gracilis genome sequencing.</title>
        <authorList>
            <person name="Fukushima K."/>
        </authorList>
    </citation>
    <scope>NUCLEOTIDE SEQUENCE</scope>
    <source>
        <strain evidence="2">SING2019-196</strain>
    </source>
</reference>
<name>A0AAD3S7Y8_NEPGR</name>
<keyword evidence="1" id="KW-1133">Transmembrane helix</keyword>
<evidence type="ECO:0000313" key="3">
    <source>
        <dbReference type="Proteomes" id="UP001279734"/>
    </source>
</evidence>
<evidence type="ECO:0000256" key="1">
    <source>
        <dbReference type="SAM" id="Phobius"/>
    </source>
</evidence>
<dbReference type="AlphaFoldDB" id="A0AAD3S7Y8"/>
<dbReference type="EMBL" id="BSYO01000006">
    <property type="protein sequence ID" value="GMH06198.1"/>
    <property type="molecule type" value="Genomic_DNA"/>
</dbReference>